<protein>
    <submittedName>
        <fullName evidence="1">Uncharacterized protein</fullName>
    </submittedName>
</protein>
<evidence type="ECO:0000313" key="1">
    <source>
        <dbReference type="EMBL" id="KAJ0049596.1"/>
    </source>
</evidence>
<sequence length="349" mass="39200">MSKQPHVLVIPYPAQGHVAPLLKLATKIAEHGIKVTFVNTEFIEAKVMASIPEKAEGWSLIKFVSISDGIERDDDRKDFDKTRNTMLRVMPEQITCVIADISVRWALEVAQNLGVSRAAFIPYGPANLALSFHVTKMIEDGILDSNGNPMNDWLISISEGTLPWKRNEFCWSCRGNEKMQKILFESICAVVQFVNISNWVLSNSFYELDPSSCDLVPNILPIGKIVEWAAQEKVLAHPSVTCFVSHCGWNSTLEGLSMGVPFLCWPYFVDQYQNRNFICEAWKIGLNLCPDRNGIVTRHEIQTKVTKLLSDEGIKRNALKLKGTAINSLVEGGSSFENFERFIVEMKSS</sequence>
<proteinExistence type="predicted"/>
<accession>A0ACC0ZEL0</accession>
<organism evidence="1 2">
    <name type="scientific">Pistacia integerrima</name>
    <dbReference type="NCBI Taxonomy" id="434235"/>
    <lineage>
        <taxon>Eukaryota</taxon>
        <taxon>Viridiplantae</taxon>
        <taxon>Streptophyta</taxon>
        <taxon>Embryophyta</taxon>
        <taxon>Tracheophyta</taxon>
        <taxon>Spermatophyta</taxon>
        <taxon>Magnoliopsida</taxon>
        <taxon>eudicotyledons</taxon>
        <taxon>Gunneridae</taxon>
        <taxon>Pentapetalae</taxon>
        <taxon>rosids</taxon>
        <taxon>malvids</taxon>
        <taxon>Sapindales</taxon>
        <taxon>Anacardiaceae</taxon>
        <taxon>Pistacia</taxon>
    </lineage>
</organism>
<dbReference type="Proteomes" id="UP001163603">
    <property type="component" value="Chromosome 2"/>
</dbReference>
<name>A0ACC0ZEL0_9ROSI</name>
<gene>
    <name evidence="1" type="ORF">Pint_16222</name>
</gene>
<dbReference type="EMBL" id="CM047737">
    <property type="protein sequence ID" value="KAJ0049596.1"/>
    <property type="molecule type" value="Genomic_DNA"/>
</dbReference>
<evidence type="ECO:0000313" key="2">
    <source>
        <dbReference type="Proteomes" id="UP001163603"/>
    </source>
</evidence>
<keyword evidence="2" id="KW-1185">Reference proteome</keyword>
<reference evidence="2" key="1">
    <citation type="journal article" date="2023" name="G3 (Bethesda)">
        <title>Genome assembly and association tests identify interacting loci associated with vigor, precocity, and sex in interspecific pistachio rootstocks.</title>
        <authorList>
            <person name="Palmer W."/>
            <person name="Jacygrad E."/>
            <person name="Sagayaradj S."/>
            <person name="Cavanaugh K."/>
            <person name="Han R."/>
            <person name="Bertier L."/>
            <person name="Beede B."/>
            <person name="Kafkas S."/>
            <person name="Golino D."/>
            <person name="Preece J."/>
            <person name="Michelmore R."/>
        </authorList>
    </citation>
    <scope>NUCLEOTIDE SEQUENCE [LARGE SCALE GENOMIC DNA]</scope>
</reference>
<comment type="caution">
    <text evidence="1">The sequence shown here is derived from an EMBL/GenBank/DDBJ whole genome shotgun (WGS) entry which is preliminary data.</text>
</comment>